<evidence type="ECO:0000313" key="4">
    <source>
        <dbReference type="Proteomes" id="UP001268036"/>
    </source>
</evidence>
<keyword evidence="2" id="KW-0472">Membrane</keyword>
<dbReference type="AlphaFoldDB" id="A0AAJ2BHL3"/>
<proteinExistence type="predicted"/>
<keyword evidence="1" id="KW-0175">Coiled coil</keyword>
<feature type="coiled-coil region" evidence="1">
    <location>
        <begin position="53"/>
        <end position="115"/>
    </location>
</feature>
<keyword evidence="2" id="KW-1133">Transmembrane helix</keyword>
<sequence>MVRRVTKGASSRELLRGELRLQLAPQRRLLRWLGLGLLLLLPLVLLVVGYGMQREHQAERQRLQVENQQLRDSLKKQAVDLQLGTATERQLTERNAALLAQIERLTAELAFFRRQNQKP</sequence>
<dbReference type="Proteomes" id="UP001268036">
    <property type="component" value="Unassembled WGS sequence"/>
</dbReference>
<comment type="caution">
    <text evidence="3">The sequence shown here is derived from an EMBL/GenBank/DDBJ whole genome shotgun (WGS) entry which is preliminary data.</text>
</comment>
<organism evidence="3 4">
    <name type="scientific">Pseudomonas oryzihabitans</name>
    <dbReference type="NCBI Taxonomy" id="47885"/>
    <lineage>
        <taxon>Bacteria</taxon>
        <taxon>Pseudomonadati</taxon>
        <taxon>Pseudomonadota</taxon>
        <taxon>Gammaproteobacteria</taxon>
        <taxon>Pseudomonadales</taxon>
        <taxon>Pseudomonadaceae</taxon>
        <taxon>Pseudomonas</taxon>
    </lineage>
</organism>
<reference evidence="3" key="1">
    <citation type="submission" date="2023-08" db="EMBL/GenBank/DDBJ databases">
        <title>Functional and genomic diversity of the sorghum phyllosphere microbiome.</title>
        <authorList>
            <person name="Shade A."/>
        </authorList>
    </citation>
    <scope>NUCLEOTIDE SEQUENCE</scope>
    <source>
        <strain evidence="3">SORGH_AS_0201</strain>
    </source>
</reference>
<feature type="transmembrane region" description="Helical" evidence="2">
    <location>
        <begin position="29"/>
        <end position="52"/>
    </location>
</feature>
<evidence type="ECO:0000313" key="3">
    <source>
        <dbReference type="EMBL" id="MDR6234408.1"/>
    </source>
</evidence>
<evidence type="ECO:0000256" key="1">
    <source>
        <dbReference type="SAM" id="Coils"/>
    </source>
</evidence>
<dbReference type="EMBL" id="JAVJAF010000001">
    <property type="protein sequence ID" value="MDR6234408.1"/>
    <property type="molecule type" value="Genomic_DNA"/>
</dbReference>
<protein>
    <submittedName>
        <fullName evidence="3">Tfp pilus assembly protein PilO</fullName>
    </submittedName>
</protein>
<evidence type="ECO:0000256" key="2">
    <source>
        <dbReference type="SAM" id="Phobius"/>
    </source>
</evidence>
<accession>A0AAJ2BHL3</accession>
<name>A0AAJ2BHL3_9PSED</name>
<keyword evidence="2" id="KW-0812">Transmembrane</keyword>
<gene>
    <name evidence="3" type="ORF">QE440_002149</name>
</gene>